<evidence type="ECO:0000313" key="3">
    <source>
        <dbReference type="Proteomes" id="UP001328107"/>
    </source>
</evidence>
<sequence length="95" mass="10790">LPETDRVPHRVAGRQTCENESEVDHPVADSILQMEVVLLELASGSRCSLNEQSCSGQREKERRLHDNYSLAEWGESRTKAGAESRMGRRRRRKGV</sequence>
<feature type="non-terminal residue" evidence="2">
    <location>
        <position position="95"/>
    </location>
</feature>
<feature type="non-terminal residue" evidence="2">
    <location>
        <position position="1"/>
    </location>
</feature>
<proteinExistence type="predicted"/>
<feature type="region of interest" description="Disordered" evidence="1">
    <location>
        <begin position="1"/>
        <end position="23"/>
    </location>
</feature>
<dbReference type="AlphaFoldDB" id="A0AAN5DEL6"/>
<gene>
    <name evidence="2" type="ORF">PMAYCL1PPCAC_31924</name>
</gene>
<accession>A0AAN5DEL6</accession>
<keyword evidence="3" id="KW-1185">Reference proteome</keyword>
<dbReference type="EMBL" id="BTRK01000006">
    <property type="protein sequence ID" value="GMR61729.1"/>
    <property type="molecule type" value="Genomic_DNA"/>
</dbReference>
<comment type="caution">
    <text evidence="2">The sequence shown here is derived from an EMBL/GenBank/DDBJ whole genome shotgun (WGS) entry which is preliminary data.</text>
</comment>
<name>A0AAN5DEL6_9BILA</name>
<organism evidence="2 3">
    <name type="scientific">Pristionchus mayeri</name>
    <dbReference type="NCBI Taxonomy" id="1317129"/>
    <lineage>
        <taxon>Eukaryota</taxon>
        <taxon>Metazoa</taxon>
        <taxon>Ecdysozoa</taxon>
        <taxon>Nematoda</taxon>
        <taxon>Chromadorea</taxon>
        <taxon>Rhabditida</taxon>
        <taxon>Rhabditina</taxon>
        <taxon>Diplogasteromorpha</taxon>
        <taxon>Diplogasteroidea</taxon>
        <taxon>Neodiplogasteridae</taxon>
        <taxon>Pristionchus</taxon>
    </lineage>
</organism>
<dbReference type="Proteomes" id="UP001328107">
    <property type="component" value="Unassembled WGS sequence"/>
</dbReference>
<evidence type="ECO:0000313" key="2">
    <source>
        <dbReference type="EMBL" id="GMR61729.1"/>
    </source>
</evidence>
<protein>
    <submittedName>
        <fullName evidence="2">Uncharacterized protein</fullName>
    </submittedName>
</protein>
<reference evidence="3" key="1">
    <citation type="submission" date="2022-10" db="EMBL/GenBank/DDBJ databases">
        <title>Genome assembly of Pristionchus species.</title>
        <authorList>
            <person name="Yoshida K."/>
            <person name="Sommer R.J."/>
        </authorList>
    </citation>
    <scope>NUCLEOTIDE SEQUENCE [LARGE SCALE GENOMIC DNA]</scope>
    <source>
        <strain evidence="3">RS5460</strain>
    </source>
</reference>
<feature type="compositionally biased region" description="Basic and acidic residues" evidence="1">
    <location>
        <begin position="74"/>
        <end position="86"/>
    </location>
</feature>
<feature type="region of interest" description="Disordered" evidence="1">
    <location>
        <begin position="74"/>
        <end position="95"/>
    </location>
</feature>
<evidence type="ECO:0000256" key="1">
    <source>
        <dbReference type="SAM" id="MobiDB-lite"/>
    </source>
</evidence>